<dbReference type="AlphaFoldDB" id="A0A840V0D7"/>
<sequence>MSNAFGAGGAGSLGDIVGSLGKMMSGGQSAGGAGLGGMLNEVLGGLGGNKAALGGLGALGGALLGGGRGSARGAIGGGALAMLASLAFSALKQAGQQPAQPPRALLGAETLEQEQELEDDANVIVRAMINAAKADGAIDQVELQKIVGKLAEDGLDQAEREFFMTESTKPMDLDGIVASAAGRSDLGAQIYAASLLAIEVNTPQEIAYMQNLAAGLGLNDETVRYIEGSLGVQTA</sequence>
<dbReference type="Gene3D" id="1.10.3680.10">
    <property type="entry name" value="TerB-like"/>
    <property type="match status" value="1"/>
</dbReference>
<reference evidence="1 2" key="1">
    <citation type="submission" date="2020-08" db="EMBL/GenBank/DDBJ databases">
        <title>Genomic Encyclopedia of Type Strains, Phase IV (KMG-IV): sequencing the most valuable type-strain genomes for metagenomic binning, comparative biology and taxonomic classification.</title>
        <authorList>
            <person name="Goeker M."/>
        </authorList>
    </citation>
    <scope>NUCLEOTIDE SEQUENCE [LARGE SCALE GENOMIC DNA]</scope>
    <source>
        <strain evidence="1 2">DSM 28570</strain>
    </source>
</reference>
<organism evidence="1 2">
    <name type="scientific">Desulfoprunum benzoelyticum</name>
    <dbReference type="NCBI Taxonomy" id="1506996"/>
    <lineage>
        <taxon>Bacteria</taxon>
        <taxon>Pseudomonadati</taxon>
        <taxon>Thermodesulfobacteriota</taxon>
        <taxon>Desulfobulbia</taxon>
        <taxon>Desulfobulbales</taxon>
        <taxon>Desulfobulbaceae</taxon>
        <taxon>Desulfoprunum</taxon>
    </lineage>
</organism>
<protein>
    <submittedName>
        <fullName evidence="1">Uncharacterized membrane protein YebE (DUF533 family)</fullName>
    </submittedName>
</protein>
<dbReference type="SUPFAM" id="SSF158682">
    <property type="entry name" value="TerB-like"/>
    <property type="match status" value="1"/>
</dbReference>
<proteinExistence type="predicted"/>
<dbReference type="RefSeq" id="WP_205240364.1">
    <property type="nucleotide sequence ID" value="NZ_JACHEO010000003.1"/>
</dbReference>
<name>A0A840V0D7_9BACT</name>
<dbReference type="InterPro" id="IPR029024">
    <property type="entry name" value="TerB-like"/>
</dbReference>
<gene>
    <name evidence="1" type="ORF">HNQ81_000993</name>
</gene>
<evidence type="ECO:0000313" key="1">
    <source>
        <dbReference type="EMBL" id="MBB5347280.1"/>
    </source>
</evidence>
<comment type="caution">
    <text evidence="1">The sequence shown here is derived from an EMBL/GenBank/DDBJ whole genome shotgun (WGS) entry which is preliminary data.</text>
</comment>
<dbReference type="CDD" id="cd07178">
    <property type="entry name" value="terB_like_YebE"/>
    <property type="match status" value="1"/>
</dbReference>
<dbReference type="InterPro" id="IPR007486">
    <property type="entry name" value="YebE"/>
</dbReference>
<dbReference type="Pfam" id="PF04391">
    <property type="entry name" value="DUF533"/>
    <property type="match status" value="1"/>
</dbReference>
<accession>A0A840V0D7</accession>
<dbReference type="EMBL" id="JACHEO010000003">
    <property type="protein sequence ID" value="MBB5347280.1"/>
    <property type="molecule type" value="Genomic_DNA"/>
</dbReference>
<evidence type="ECO:0000313" key="2">
    <source>
        <dbReference type="Proteomes" id="UP000539642"/>
    </source>
</evidence>
<dbReference type="Proteomes" id="UP000539642">
    <property type="component" value="Unassembled WGS sequence"/>
</dbReference>
<keyword evidence="2" id="KW-1185">Reference proteome</keyword>